<proteinExistence type="predicted"/>
<protein>
    <submittedName>
        <fullName evidence="1">Uncharacterized protein</fullName>
    </submittedName>
</protein>
<evidence type="ECO:0000313" key="2">
    <source>
        <dbReference type="Proteomes" id="UP000621436"/>
    </source>
</evidence>
<comment type="caution">
    <text evidence="1">The sequence shown here is derived from an EMBL/GenBank/DDBJ whole genome shotgun (WGS) entry which is preliminary data.</text>
</comment>
<keyword evidence="2" id="KW-1185">Reference proteome</keyword>
<evidence type="ECO:0000313" key="1">
    <source>
        <dbReference type="EMBL" id="MBF8436408.1"/>
    </source>
</evidence>
<gene>
    <name evidence="1" type="ORF">I0Q91_04885</name>
</gene>
<dbReference type="Proteomes" id="UP000621436">
    <property type="component" value="Unassembled WGS sequence"/>
</dbReference>
<name>A0A931F8D0_9FIRM</name>
<dbReference type="AlphaFoldDB" id="A0A931F8D0"/>
<sequence>MAKYKYLCQCCGEDYIVYVETKDGEKPSCPHCGEDCFGNCKEIGKVEE</sequence>
<dbReference type="RefSeq" id="WP_270453279.1">
    <property type="nucleotide sequence ID" value="NZ_JADPIE010000002.1"/>
</dbReference>
<organism evidence="1 2">
    <name type="scientific">Halonatronomonas betaini</name>
    <dbReference type="NCBI Taxonomy" id="2778430"/>
    <lineage>
        <taxon>Bacteria</taxon>
        <taxon>Bacillati</taxon>
        <taxon>Bacillota</taxon>
        <taxon>Clostridia</taxon>
        <taxon>Halanaerobiales</taxon>
        <taxon>Halarsenatibacteraceae</taxon>
        <taxon>Halonatronomonas</taxon>
    </lineage>
</organism>
<accession>A0A931F8D0</accession>
<reference evidence="1" key="1">
    <citation type="submission" date="2020-11" db="EMBL/GenBank/DDBJ databases">
        <title>Halonatronomonas betainensis gen. nov., sp. nov. a novel haloalkaliphilic representative of the family Halanaerobiacae capable of betaine degradation.</title>
        <authorList>
            <person name="Boltyanskaya Y."/>
            <person name="Kevbrin V."/>
            <person name="Detkova E."/>
            <person name="Grouzdev D.S."/>
            <person name="Koziaeva V."/>
            <person name="Zhilina T."/>
        </authorList>
    </citation>
    <scope>NUCLEOTIDE SEQUENCE</scope>
    <source>
        <strain evidence="1">Z-7014</strain>
    </source>
</reference>
<dbReference type="EMBL" id="JADPIE010000002">
    <property type="protein sequence ID" value="MBF8436408.1"/>
    <property type="molecule type" value="Genomic_DNA"/>
</dbReference>